<accession>A0A1I2ED57</accession>
<keyword evidence="2" id="KW-1185">Reference proteome</keyword>
<dbReference type="Gene3D" id="3.40.50.1000">
    <property type="entry name" value="HAD superfamily/HAD-like"/>
    <property type="match status" value="1"/>
</dbReference>
<keyword evidence="1" id="KW-0378">Hydrolase</keyword>
<dbReference type="STRING" id="1003.SAMN04488541_100999"/>
<organism evidence="1 2">
    <name type="scientific">Thermoflexibacter ruber</name>
    <dbReference type="NCBI Taxonomy" id="1003"/>
    <lineage>
        <taxon>Bacteria</taxon>
        <taxon>Pseudomonadati</taxon>
        <taxon>Bacteroidota</taxon>
        <taxon>Cytophagia</taxon>
        <taxon>Cytophagales</taxon>
        <taxon>Thermoflexibacteraceae</taxon>
        <taxon>Thermoflexibacter</taxon>
    </lineage>
</organism>
<gene>
    <name evidence="1" type="ORF">SAMN04488541_100999</name>
</gene>
<evidence type="ECO:0000313" key="2">
    <source>
        <dbReference type="Proteomes" id="UP000199513"/>
    </source>
</evidence>
<dbReference type="InterPro" id="IPR036412">
    <property type="entry name" value="HAD-like_sf"/>
</dbReference>
<dbReference type="CDD" id="cd02603">
    <property type="entry name" value="HAD_sEH-N_like"/>
    <property type="match status" value="1"/>
</dbReference>
<dbReference type="SUPFAM" id="SSF56784">
    <property type="entry name" value="HAD-like"/>
    <property type="match status" value="1"/>
</dbReference>
<dbReference type="SFLD" id="SFLDG01129">
    <property type="entry name" value="C1.5:_HAD__Beta-PGM__Phosphata"/>
    <property type="match status" value="1"/>
</dbReference>
<dbReference type="InterPro" id="IPR006439">
    <property type="entry name" value="HAD-SF_hydro_IA"/>
</dbReference>
<dbReference type="OrthoDB" id="9797415at2"/>
<dbReference type="Gene3D" id="1.10.150.240">
    <property type="entry name" value="Putative phosphatase, domain 2"/>
    <property type="match status" value="1"/>
</dbReference>
<dbReference type="RefSeq" id="WP_091542297.1">
    <property type="nucleotide sequence ID" value="NZ_FONY01000009.1"/>
</dbReference>
<dbReference type="GO" id="GO:0016787">
    <property type="term" value="F:hydrolase activity"/>
    <property type="evidence" value="ECO:0007669"/>
    <property type="project" value="UniProtKB-KW"/>
</dbReference>
<dbReference type="EMBL" id="FONY01000009">
    <property type="protein sequence ID" value="SFE90170.1"/>
    <property type="molecule type" value="Genomic_DNA"/>
</dbReference>
<dbReference type="Proteomes" id="UP000199513">
    <property type="component" value="Unassembled WGS sequence"/>
</dbReference>
<dbReference type="NCBIfam" id="TIGR01509">
    <property type="entry name" value="HAD-SF-IA-v3"/>
    <property type="match status" value="1"/>
</dbReference>
<proteinExistence type="predicted"/>
<dbReference type="PANTHER" id="PTHR43611">
    <property type="entry name" value="ALPHA-D-GLUCOSE 1-PHOSPHATE PHOSPHATASE"/>
    <property type="match status" value="1"/>
</dbReference>
<dbReference type="Pfam" id="PF00702">
    <property type="entry name" value="Hydrolase"/>
    <property type="match status" value="1"/>
</dbReference>
<sequence>MLTKYTTIIFDLGGVIINLEEKRTVEAFRRLSKLAEDDFYAMYKPTSYSFSMLENYETGKVSNQDFRNAMRKILHIEAEDHAIDHAWNQILGDIPQERIDLLKKLVNSHQTMLLSNTNDIHRLAFDDILHQQAKIKFTDLFHKVYYSYEMQDRKPNLSIYRRILEENKLKPSETLFIDDNMKNVVAARRLGIHAVHLVPPVTINQLLG</sequence>
<dbReference type="InterPro" id="IPR023214">
    <property type="entry name" value="HAD_sf"/>
</dbReference>
<reference evidence="1 2" key="1">
    <citation type="submission" date="2016-10" db="EMBL/GenBank/DDBJ databases">
        <authorList>
            <person name="de Groot N.N."/>
        </authorList>
    </citation>
    <scope>NUCLEOTIDE SEQUENCE [LARGE SCALE GENOMIC DNA]</scope>
    <source>
        <strain>GEY</strain>
        <strain evidence="2">DSM 9560</strain>
    </source>
</reference>
<dbReference type="PANTHER" id="PTHR43611:SF3">
    <property type="entry name" value="FLAVIN MONONUCLEOTIDE HYDROLASE 1, CHLOROPLATIC"/>
    <property type="match status" value="1"/>
</dbReference>
<evidence type="ECO:0000313" key="1">
    <source>
        <dbReference type="EMBL" id="SFE90170.1"/>
    </source>
</evidence>
<dbReference type="InterPro" id="IPR023198">
    <property type="entry name" value="PGP-like_dom2"/>
</dbReference>
<protein>
    <submittedName>
        <fullName evidence="1">Putative hydrolase of the HAD superfamily</fullName>
    </submittedName>
</protein>
<name>A0A1I2ED57_9BACT</name>
<dbReference type="SFLD" id="SFLDS00003">
    <property type="entry name" value="Haloacid_Dehalogenase"/>
    <property type="match status" value="1"/>
</dbReference>
<dbReference type="AlphaFoldDB" id="A0A1I2ED57"/>